<dbReference type="InterPro" id="IPR001611">
    <property type="entry name" value="Leu-rich_rpt"/>
</dbReference>
<dbReference type="EMBL" id="OIVN01005423">
    <property type="protein sequence ID" value="SPD22371.1"/>
    <property type="molecule type" value="Genomic_DNA"/>
</dbReference>
<organism evidence="2">
    <name type="scientific">Fagus sylvatica</name>
    <name type="common">Beechnut</name>
    <dbReference type="NCBI Taxonomy" id="28930"/>
    <lineage>
        <taxon>Eukaryota</taxon>
        <taxon>Viridiplantae</taxon>
        <taxon>Streptophyta</taxon>
        <taxon>Embryophyta</taxon>
        <taxon>Tracheophyta</taxon>
        <taxon>Spermatophyta</taxon>
        <taxon>Magnoliopsida</taxon>
        <taxon>eudicotyledons</taxon>
        <taxon>Gunneridae</taxon>
        <taxon>Pentapetalae</taxon>
        <taxon>rosids</taxon>
        <taxon>fabids</taxon>
        <taxon>Fagales</taxon>
        <taxon>Fagaceae</taxon>
        <taxon>Fagus</taxon>
    </lineage>
</organism>
<dbReference type="PANTHER" id="PTHR47186">
    <property type="entry name" value="LEUCINE-RICH REPEAT-CONTAINING PROTEIN 57"/>
    <property type="match status" value="1"/>
</dbReference>
<dbReference type="Pfam" id="PF25019">
    <property type="entry name" value="LRR_R13L1-DRL21"/>
    <property type="match status" value="1"/>
</dbReference>
<dbReference type="Pfam" id="PF00560">
    <property type="entry name" value="LRR_1"/>
    <property type="match status" value="1"/>
</dbReference>
<dbReference type="SUPFAM" id="SSF52058">
    <property type="entry name" value="L domain-like"/>
    <property type="match status" value="2"/>
</dbReference>
<evidence type="ECO:0000313" key="2">
    <source>
        <dbReference type="EMBL" id="SPD22371.1"/>
    </source>
</evidence>
<proteinExistence type="predicted"/>
<name>A0A2N9IEN7_FAGSY</name>
<dbReference type="PANTHER" id="PTHR47186:SF18">
    <property type="entry name" value="RX N-TERMINAL DOMAIN-CONTAINING PROTEIN"/>
    <property type="match status" value="1"/>
</dbReference>
<dbReference type="InterPro" id="IPR032675">
    <property type="entry name" value="LRR_dom_sf"/>
</dbReference>
<reference evidence="2" key="1">
    <citation type="submission" date="2018-02" db="EMBL/GenBank/DDBJ databases">
        <authorList>
            <person name="Cohen D.B."/>
            <person name="Kent A.D."/>
        </authorList>
    </citation>
    <scope>NUCLEOTIDE SEQUENCE</scope>
</reference>
<protein>
    <recommendedName>
        <fullName evidence="1">R13L1/DRL21-like LRR repeat region domain-containing protein</fullName>
    </recommendedName>
</protein>
<dbReference type="InterPro" id="IPR056789">
    <property type="entry name" value="LRR_R13L1-DRL21"/>
</dbReference>
<feature type="domain" description="R13L1/DRL21-like LRR repeat region" evidence="1">
    <location>
        <begin position="161"/>
        <end position="302"/>
    </location>
</feature>
<dbReference type="AlphaFoldDB" id="A0A2N9IEN7"/>
<dbReference type="Gene3D" id="3.80.10.10">
    <property type="entry name" value="Ribonuclease Inhibitor"/>
    <property type="match status" value="2"/>
</dbReference>
<gene>
    <name evidence="2" type="ORF">FSB_LOCUS50253</name>
</gene>
<accession>A0A2N9IEN7</accession>
<sequence length="507" mass="57931">MNDINHVRRLAVRSNGKAIPEIPILEDGFTKLHTLVSEDADFGNMFSKFKCLRVLKLFGNIITELPDSIGQLIHLRLLYIADTNIKALPKSLTKLYNLQTLRIKNCNLLKELPKDLSNLINLRHIYIDHNLINRTPKDIGRLTSLQTLSYFVVNPDAGCSLEELGRLNQLSGELDIYNLEHVRDNVEAKSANLAKNAKIYKLGFHWRADEDDYDISDEELEDINDEEVLEGLQPHQNLKSLTIEGYKGKKFPSWMLTGRDARDGLSLFDNLIEITLRSCNKCEEVPTLGHLPWLQVLEINGMNNVRCIGTKFYSDGNYRNALFPTLRRLGLSEMWNLVEWKDAKELTRATCEVFPCLEELIIESCDKLTSAPCHFPSLKKLEIDGICSTAFENISSKLTILTSLVIRRVSQLTCLPEQLLQNNTSLMSLEISECHWLESISRHQDVWAFCTSLRSLHIWHCRNLSYIPDGLHKLISLDNVELSNCHNLRCFPSIHGVMPLLGRLEVL</sequence>
<evidence type="ECO:0000259" key="1">
    <source>
        <dbReference type="Pfam" id="PF25019"/>
    </source>
</evidence>